<dbReference type="Proteomes" id="UP000800235">
    <property type="component" value="Unassembled WGS sequence"/>
</dbReference>
<reference evidence="2" key="1">
    <citation type="journal article" date="2020" name="Stud. Mycol.">
        <title>101 Dothideomycetes genomes: a test case for predicting lifestyles and emergence of pathogens.</title>
        <authorList>
            <person name="Haridas S."/>
            <person name="Albert R."/>
            <person name="Binder M."/>
            <person name="Bloem J."/>
            <person name="Labutti K."/>
            <person name="Salamov A."/>
            <person name="Andreopoulos B."/>
            <person name="Baker S."/>
            <person name="Barry K."/>
            <person name="Bills G."/>
            <person name="Bluhm B."/>
            <person name="Cannon C."/>
            <person name="Castanera R."/>
            <person name="Culley D."/>
            <person name="Daum C."/>
            <person name="Ezra D."/>
            <person name="Gonzalez J."/>
            <person name="Henrissat B."/>
            <person name="Kuo A."/>
            <person name="Liang C."/>
            <person name="Lipzen A."/>
            <person name="Lutzoni F."/>
            <person name="Magnuson J."/>
            <person name="Mondo S."/>
            <person name="Nolan M."/>
            <person name="Ohm R."/>
            <person name="Pangilinan J."/>
            <person name="Park H.-J."/>
            <person name="Ramirez L."/>
            <person name="Alfaro M."/>
            <person name="Sun H."/>
            <person name="Tritt A."/>
            <person name="Yoshinaga Y."/>
            <person name="Zwiers L.-H."/>
            <person name="Turgeon B."/>
            <person name="Goodwin S."/>
            <person name="Spatafora J."/>
            <person name="Crous P."/>
            <person name="Grigoriev I."/>
        </authorList>
    </citation>
    <scope>NUCLEOTIDE SEQUENCE</scope>
    <source>
        <strain evidence="2">CBS 130266</strain>
    </source>
</reference>
<protein>
    <submittedName>
        <fullName evidence="2">Uncharacterized protein</fullName>
    </submittedName>
</protein>
<proteinExistence type="predicted"/>
<organism evidence="2 3">
    <name type="scientific">Tothia fuscella</name>
    <dbReference type="NCBI Taxonomy" id="1048955"/>
    <lineage>
        <taxon>Eukaryota</taxon>
        <taxon>Fungi</taxon>
        <taxon>Dikarya</taxon>
        <taxon>Ascomycota</taxon>
        <taxon>Pezizomycotina</taxon>
        <taxon>Dothideomycetes</taxon>
        <taxon>Pleosporomycetidae</taxon>
        <taxon>Venturiales</taxon>
        <taxon>Cylindrosympodiaceae</taxon>
        <taxon>Tothia</taxon>
    </lineage>
</organism>
<feature type="signal peptide" evidence="1">
    <location>
        <begin position="1"/>
        <end position="17"/>
    </location>
</feature>
<evidence type="ECO:0000313" key="3">
    <source>
        <dbReference type="Proteomes" id="UP000800235"/>
    </source>
</evidence>
<evidence type="ECO:0000313" key="2">
    <source>
        <dbReference type="EMBL" id="KAF2430822.1"/>
    </source>
</evidence>
<comment type="caution">
    <text evidence="2">The sequence shown here is derived from an EMBL/GenBank/DDBJ whole genome shotgun (WGS) entry which is preliminary data.</text>
</comment>
<evidence type="ECO:0000256" key="1">
    <source>
        <dbReference type="SAM" id="SignalP"/>
    </source>
</evidence>
<dbReference type="AlphaFoldDB" id="A0A9P4TZE7"/>
<keyword evidence="3" id="KW-1185">Reference proteome</keyword>
<keyword evidence="1" id="KW-0732">Signal</keyword>
<name>A0A9P4TZE7_9PEZI</name>
<dbReference type="EMBL" id="MU007036">
    <property type="protein sequence ID" value="KAF2430822.1"/>
    <property type="molecule type" value="Genomic_DNA"/>
</dbReference>
<accession>A0A9P4TZE7</accession>
<sequence length="116" mass="12501">MLPFLGALVWIIGSSEGCKDSLTPKINSINITLSNGTNWESRDFSSCAGILKGLKLAKWNPPPSDGLVLRGIGYLAKWTDGGIAPIEQYNISMPHAVVLNVCTSDREANPEKAFVI</sequence>
<feature type="chain" id="PRO_5040397749" evidence="1">
    <location>
        <begin position="18"/>
        <end position="116"/>
    </location>
</feature>
<gene>
    <name evidence="2" type="ORF">EJ08DRAFT_660501</name>
</gene>